<keyword evidence="1" id="KW-0472">Membrane</keyword>
<keyword evidence="3" id="KW-1185">Reference proteome</keyword>
<evidence type="ECO:0000313" key="3">
    <source>
        <dbReference type="Proteomes" id="UP001356427"/>
    </source>
</evidence>
<proteinExistence type="predicted"/>
<accession>A0AAN8LG33</accession>
<name>A0AAN8LG33_9TELE</name>
<keyword evidence="1" id="KW-1133">Transmembrane helix</keyword>
<evidence type="ECO:0000313" key="2">
    <source>
        <dbReference type="EMBL" id="KAK6308679.1"/>
    </source>
</evidence>
<evidence type="ECO:0000256" key="1">
    <source>
        <dbReference type="SAM" id="Phobius"/>
    </source>
</evidence>
<reference evidence="2 3" key="1">
    <citation type="submission" date="2021-04" db="EMBL/GenBank/DDBJ databases">
        <authorList>
            <person name="De Guttry C."/>
            <person name="Zahm M."/>
            <person name="Klopp C."/>
            <person name="Cabau C."/>
            <person name="Louis A."/>
            <person name="Berthelot C."/>
            <person name="Parey E."/>
            <person name="Roest Crollius H."/>
            <person name="Montfort J."/>
            <person name="Robinson-Rechavi M."/>
            <person name="Bucao C."/>
            <person name="Bouchez O."/>
            <person name="Gislard M."/>
            <person name="Lluch J."/>
            <person name="Milhes M."/>
            <person name="Lampietro C."/>
            <person name="Lopez Roques C."/>
            <person name="Donnadieu C."/>
            <person name="Braasch I."/>
            <person name="Desvignes T."/>
            <person name="Postlethwait J."/>
            <person name="Bobe J."/>
            <person name="Wedekind C."/>
            <person name="Guiguen Y."/>
        </authorList>
    </citation>
    <scope>NUCLEOTIDE SEQUENCE [LARGE SCALE GENOMIC DNA]</scope>
    <source>
        <strain evidence="2">Cs_M1</strain>
        <tissue evidence="2">Blood</tissue>
    </source>
</reference>
<gene>
    <name evidence="2" type="ORF">J4Q44_G00201420</name>
</gene>
<dbReference type="Proteomes" id="UP001356427">
    <property type="component" value="Unassembled WGS sequence"/>
</dbReference>
<dbReference type="EMBL" id="JAGTTL010000018">
    <property type="protein sequence ID" value="KAK6308679.1"/>
    <property type="molecule type" value="Genomic_DNA"/>
</dbReference>
<keyword evidence="1" id="KW-0812">Transmembrane</keyword>
<comment type="caution">
    <text evidence="2">The sequence shown here is derived from an EMBL/GenBank/DDBJ whole genome shotgun (WGS) entry which is preliminary data.</text>
</comment>
<dbReference type="AlphaFoldDB" id="A0AAN8LG33"/>
<sequence length="82" mass="9193">MRRPSLPLPLWGAVRGTLERKGKMRREIELKSRRAPTLAPDSNSSQCRGLLKKAKSCPVRQLHTKVMLAGFLGLLLAFVVVR</sequence>
<protein>
    <submittedName>
        <fullName evidence="2">Uncharacterized protein</fullName>
    </submittedName>
</protein>
<feature type="transmembrane region" description="Helical" evidence="1">
    <location>
        <begin position="62"/>
        <end position="81"/>
    </location>
</feature>
<organism evidence="2 3">
    <name type="scientific">Coregonus suidteri</name>
    <dbReference type="NCBI Taxonomy" id="861788"/>
    <lineage>
        <taxon>Eukaryota</taxon>
        <taxon>Metazoa</taxon>
        <taxon>Chordata</taxon>
        <taxon>Craniata</taxon>
        <taxon>Vertebrata</taxon>
        <taxon>Euteleostomi</taxon>
        <taxon>Actinopterygii</taxon>
        <taxon>Neopterygii</taxon>
        <taxon>Teleostei</taxon>
        <taxon>Protacanthopterygii</taxon>
        <taxon>Salmoniformes</taxon>
        <taxon>Salmonidae</taxon>
        <taxon>Coregoninae</taxon>
        <taxon>Coregonus</taxon>
    </lineage>
</organism>